<name>L1ITZ3_GUITC</name>
<feature type="non-terminal residue" evidence="4">
    <location>
        <position position="154"/>
    </location>
</feature>
<dbReference type="EnsemblProtists" id="EKX39736">
    <property type="protein sequence ID" value="EKX39736"/>
    <property type="gene ID" value="GUITHDRAFT_60382"/>
</dbReference>
<accession>L1ITZ3</accession>
<dbReference type="PANTHER" id="PTHR23148:SF0">
    <property type="entry name" value="SERINE_ARGININE REPETITIVE MATRIX PROTEIN 1"/>
    <property type="match status" value="1"/>
</dbReference>
<dbReference type="Proteomes" id="UP000011087">
    <property type="component" value="Unassembled WGS sequence"/>
</dbReference>
<evidence type="ECO:0000313" key="4">
    <source>
        <dbReference type="EMBL" id="EKX39736.1"/>
    </source>
</evidence>
<dbReference type="OrthoDB" id="163257at2759"/>
<protein>
    <recommendedName>
        <fullName evidence="3">PWI domain-containing protein</fullName>
    </recommendedName>
</protein>
<evidence type="ECO:0000313" key="5">
    <source>
        <dbReference type="EnsemblProtists" id="EKX39736"/>
    </source>
</evidence>
<evidence type="ECO:0000256" key="1">
    <source>
        <dbReference type="ARBA" id="ARBA00022664"/>
    </source>
</evidence>
<feature type="non-terminal residue" evidence="4">
    <location>
        <position position="1"/>
    </location>
</feature>
<dbReference type="PANTHER" id="PTHR23148">
    <property type="entry name" value="SERINE/ARGININE REGULATED NUCLEAR MATRIX PROTEIN"/>
    <property type="match status" value="1"/>
</dbReference>
<dbReference type="InterPro" id="IPR036483">
    <property type="entry name" value="PWI_dom_sf"/>
</dbReference>
<gene>
    <name evidence="4" type="ORF">GUITHDRAFT_60382</name>
</gene>
<dbReference type="AlphaFoldDB" id="L1ITZ3"/>
<evidence type="ECO:0000259" key="3">
    <source>
        <dbReference type="PROSITE" id="PS51025"/>
    </source>
</evidence>
<dbReference type="GO" id="GO:0006397">
    <property type="term" value="P:mRNA processing"/>
    <property type="evidence" value="ECO:0007669"/>
    <property type="project" value="UniProtKB-KW"/>
</dbReference>
<feature type="compositionally biased region" description="Basic residues" evidence="2">
    <location>
        <begin position="145"/>
        <end position="154"/>
    </location>
</feature>
<dbReference type="InterPro" id="IPR002483">
    <property type="entry name" value="PWI_dom"/>
</dbReference>
<dbReference type="GeneID" id="17296508"/>
<reference evidence="4 6" key="1">
    <citation type="journal article" date="2012" name="Nature">
        <title>Algal genomes reveal evolutionary mosaicism and the fate of nucleomorphs.</title>
        <authorList>
            <consortium name="DOE Joint Genome Institute"/>
            <person name="Curtis B.A."/>
            <person name="Tanifuji G."/>
            <person name="Burki F."/>
            <person name="Gruber A."/>
            <person name="Irimia M."/>
            <person name="Maruyama S."/>
            <person name="Arias M.C."/>
            <person name="Ball S.G."/>
            <person name="Gile G.H."/>
            <person name="Hirakawa Y."/>
            <person name="Hopkins J.F."/>
            <person name="Kuo A."/>
            <person name="Rensing S.A."/>
            <person name="Schmutz J."/>
            <person name="Symeonidi A."/>
            <person name="Elias M."/>
            <person name="Eveleigh R.J."/>
            <person name="Herman E.K."/>
            <person name="Klute M.J."/>
            <person name="Nakayama T."/>
            <person name="Obornik M."/>
            <person name="Reyes-Prieto A."/>
            <person name="Armbrust E.V."/>
            <person name="Aves S.J."/>
            <person name="Beiko R.G."/>
            <person name="Coutinho P."/>
            <person name="Dacks J.B."/>
            <person name="Durnford D.G."/>
            <person name="Fast N.M."/>
            <person name="Green B.R."/>
            <person name="Grisdale C.J."/>
            <person name="Hempel F."/>
            <person name="Henrissat B."/>
            <person name="Hoppner M.P."/>
            <person name="Ishida K."/>
            <person name="Kim E."/>
            <person name="Koreny L."/>
            <person name="Kroth P.G."/>
            <person name="Liu Y."/>
            <person name="Malik S.B."/>
            <person name="Maier U.G."/>
            <person name="McRose D."/>
            <person name="Mock T."/>
            <person name="Neilson J.A."/>
            <person name="Onodera N.T."/>
            <person name="Poole A.M."/>
            <person name="Pritham E.J."/>
            <person name="Richards T.A."/>
            <person name="Rocap G."/>
            <person name="Roy S.W."/>
            <person name="Sarai C."/>
            <person name="Schaack S."/>
            <person name="Shirato S."/>
            <person name="Slamovits C.H."/>
            <person name="Spencer D.F."/>
            <person name="Suzuki S."/>
            <person name="Worden A.Z."/>
            <person name="Zauner S."/>
            <person name="Barry K."/>
            <person name="Bell C."/>
            <person name="Bharti A.K."/>
            <person name="Crow J.A."/>
            <person name="Grimwood J."/>
            <person name="Kramer R."/>
            <person name="Lindquist E."/>
            <person name="Lucas S."/>
            <person name="Salamov A."/>
            <person name="McFadden G.I."/>
            <person name="Lane C.E."/>
            <person name="Keeling P.J."/>
            <person name="Gray M.W."/>
            <person name="Grigoriev I.V."/>
            <person name="Archibald J.M."/>
        </authorList>
    </citation>
    <scope>NUCLEOTIDE SEQUENCE</scope>
    <source>
        <strain evidence="4 6">CCMP2712</strain>
    </source>
</reference>
<dbReference type="STRING" id="905079.L1ITZ3"/>
<dbReference type="eggNOG" id="KOG2146">
    <property type="taxonomic scope" value="Eukaryota"/>
</dbReference>
<reference evidence="6" key="2">
    <citation type="submission" date="2012-11" db="EMBL/GenBank/DDBJ databases">
        <authorList>
            <person name="Kuo A."/>
            <person name="Curtis B.A."/>
            <person name="Tanifuji G."/>
            <person name="Burki F."/>
            <person name="Gruber A."/>
            <person name="Irimia M."/>
            <person name="Maruyama S."/>
            <person name="Arias M.C."/>
            <person name="Ball S.G."/>
            <person name="Gile G.H."/>
            <person name="Hirakawa Y."/>
            <person name="Hopkins J.F."/>
            <person name="Rensing S.A."/>
            <person name="Schmutz J."/>
            <person name="Symeonidi A."/>
            <person name="Elias M."/>
            <person name="Eveleigh R.J."/>
            <person name="Herman E.K."/>
            <person name="Klute M.J."/>
            <person name="Nakayama T."/>
            <person name="Obornik M."/>
            <person name="Reyes-Prieto A."/>
            <person name="Armbrust E.V."/>
            <person name="Aves S.J."/>
            <person name="Beiko R.G."/>
            <person name="Coutinho P."/>
            <person name="Dacks J.B."/>
            <person name="Durnford D.G."/>
            <person name="Fast N.M."/>
            <person name="Green B.R."/>
            <person name="Grisdale C."/>
            <person name="Hempe F."/>
            <person name="Henrissat B."/>
            <person name="Hoppner M.P."/>
            <person name="Ishida K.-I."/>
            <person name="Kim E."/>
            <person name="Koreny L."/>
            <person name="Kroth P.G."/>
            <person name="Liu Y."/>
            <person name="Malik S.-B."/>
            <person name="Maier U.G."/>
            <person name="McRose D."/>
            <person name="Mock T."/>
            <person name="Neilson J.A."/>
            <person name="Onodera N.T."/>
            <person name="Poole A.M."/>
            <person name="Pritham E.J."/>
            <person name="Richards T.A."/>
            <person name="Rocap G."/>
            <person name="Roy S.W."/>
            <person name="Sarai C."/>
            <person name="Schaack S."/>
            <person name="Shirato S."/>
            <person name="Slamovits C.H."/>
            <person name="Spencer D.F."/>
            <person name="Suzuki S."/>
            <person name="Worden A.Z."/>
            <person name="Zauner S."/>
            <person name="Barry K."/>
            <person name="Bell C."/>
            <person name="Bharti A.K."/>
            <person name="Crow J.A."/>
            <person name="Grimwood J."/>
            <person name="Kramer R."/>
            <person name="Lindquist E."/>
            <person name="Lucas S."/>
            <person name="Salamov A."/>
            <person name="McFadden G.I."/>
            <person name="Lane C.E."/>
            <person name="Keeling P.J."/>
            <person name="Gray M.W."/>
            <person name="Grigoriev I.V."/>
            <person name="Archibald J.M."/>
        </authorList>
    </citation>
    <scope>NUCLEOTIDE SEQUENCE</scope>
    <source>
        <strain evidence="6">CCMP2712</strain>
    </source>
</reference>
<dbReference type="GO" id="GO:0005681">
    <property type="term" value="C:spliceosomal complex"/>
    <property type="evidence" value="ECO:0007669"/>
    <property type="project" value="TreeGrafter"/>
</dbReference>
<dbReference type="Gene3D" id="1.20.1390.10">
    <property type="entry name" value="PWI domain"/>
    <property type="match status" value="1"/>
</dbReference>
<feature type="domain" description="PWI" evidence="3">
    <location>
        <begin position="22"/>
        <end position="126"/>
    </location>
</feature>
<dbReference type="EMBL" id="JH993037">
    <property type="protein sequence ID" value="EKX39736.1"/>
    <property type="molecule type" value="Genomic_DNA"/>
</dbReference>
<dbReference type="SMART" id="SM00311">
    <property type="entry name" value="PWI"/>
    <property type="match status" value="1"/>
</dbReference>
<dbReference type="GO" id="GO:0003723">
    <property type="term" value="F:RNA binding"/>
    <property type="evidence" value="ECO:0007669"/>
    <property type="project" value="TreeGrafter"/>
</dbReference>
<dbReference type="PROSITE" id="PS51025">
    <property type="entry name" value="PWI"/>
    <property type="match status" value="1"/>
</dbReference>
<reference evidence="5" key="3">
    <citation type="submission" date="2015-06" db="UniProtKB">
        <authorList>
            <consortium name="EnsemblProtists"/>
        </authorList>
    </citation>
    <scope>IDENTIFICATION</scope>
</reference>
<dbReference type="RefSeq" id="XP_005826716.1">
    <property type="nucleotide sequence ID" value="XM_005826659.1"/>
</dbReference>
<keyword evidence="1" id="KW-0507">mRNA processing</keyword>
<feature type="region of interest" description="Disordered" evidence="2">
    <location>
        <begin position="123"/>
        <end position="154"/>
    </location>
</feature>
<dbReference type="Pfam" id="PF01480">
    <property type="entry name" value="PWI"/>
    <property type="match status" value="1"/>
</dbReference>
<evidence type="ECO:0000313" key="6">
    <source>
        <dbReference type="Proteomes" id="UP000011087"/>
    </source>
</evidence>
<dbReference type="InterPro" id="IPR052225">
    <property type="entry name" value="Ser/Arg_repetitive_matrix"/>
</dbReference>
<dbReference type="HOGENOM" id="CLU_032410_2_2_1"/>
<dbReference type="PaxDb" id="55529-EKX39736"/>
<dbReference type="SUPFAM" id="SSF101233">
    <property type="entry name" value="PWI domain"/>
    <property type="match status" value="1"/>
</dbReference>
<dbReference type="OMA" id="WISNRIT"/>
<proteinExistence type="predicted"/>
<keyword evidence="6" id="KW-1185">Reference proteome</keyword>
<sequence>LRGVSAEQDGRFKSTEKKLLARMKFPPEFATKVDMRKVNLDILRPWVAKKVTQFVGLEDDIITNMVRLPTLLKEHDPDPRKIQINLTGFLERNTPLFMSELWKLLISAQQNYRASVLLLPEEATARGEGRGREGRGREEKEEERRRRRRRRRRR</sequence>
<evidence type="ECO:0000256" key="2">
    <source>
        <dbReference type="SAM" id="MobiDB-lite"/>
    </source>
</evidence>
<organism evidence="4">
    <name type="scientific">Guillardia theta (strain CCMP2712)</name>
    <name type="common">Cryptophyte</name>
    <dbReference type="NCBI Taxonomy" id="905079"/>
    <lineage>
        <taxon>Eukaryota</taxon>
        <taxon>Cryptophyceae</taxon>
        <taxon>Pyrenomonadales</taxon>
        <taxon>Geminigeraceae</taxon>
        <taxon>Guillardia</taxon>
    </lineage>
</organism>
<dbReference type="GO" id="GO:0048024">
    <property type="term" value="P:regulation of mRNA splicing, via spliceosome"/>
    <property type="evidence" value="ECO:0007669"/>
    <property type="project" value="TreeGrafter"/>
</dbReference>
<dbReference type="KEGG" id="gtt:GUITHDRAFT_60382"/>
<feature type="compositionally biased region" description="Basic and acidic residues" evidence="2">
    <location>
        <begin position="123"/>
        <end position="144"/>
    </location>
</feature>